<dbReference type="PANTHER" id="PTHR47237">
    <property type="entry name" value="SLL0310 PROTEIN"/>
    <property type="match status" value="1"/>
</dbReference>
<reference evidence="2" key="1">
    <citation type="submission" date="2016-10" db="EMBL/GenBank/DDBJ databases">
        <authorList>
            <person name="Varghese N."/>
            <person name="Submissions S."/>
        </authorList>
    </citation>
    <scope>NUCLEOTIDE SEQUENCE [LARGE SCALE GENOMIC DNA]</scope>
    <source>
        <strain evidence="2">LMG 25555</strain>
    </source>
</reference>
<protein>
    <submittedName>
        <fullName evidence="2">Acetyltransferase (GNAT) domain-containing protein</fullName>
    </submittedName>
</protein>
<organism evidence="2 3">
    <name type="scientific">Pseudomonas deceptionensis</name>
    <dbReference type="NCBI Taxonomy" id="882211"/>
    <lineage>
        <taxon>Bacteria</taxon>
        <taxon>Pseudomonadati</taxon>
        <taxon>Pseudomonadota</taxon>
        <taxon>Gammaproteobacteria</taxon>
        <taxon>Pseudomonadales</taxon>
        <taxon>Pseudomonadaceae</taxon>
        <taxon>Pseudomonas</taxon>
    </lineage>
</organism>
<dbReference type="Pfam" id="PF13508">
    <property type="entry name" value="Acetyltransf_7"/>
    <property type="match status" value="1"/>
</dbReference>
<evidence type="ECO:0000259" key="1">
    <source>
        <dbReference type="PROSITE" id="PS51186"/>
    </source>
</evidence>
<evidence type="ECO:0000313" key="2">
    <source>
        <dbReference type="EMBL" id="SEE93991.1"/>
    </source>
</evidence>
<dbReference type="AlphaFoldDB" id="A0A0J6GFE1"/>
<dbReference type="OrthoDB" id="510731at2"/>
<dbReference type="Pfam" id="PF18014">
    <property type="entry name" value="Acetyltransf_18"/>
    <property type="match status" value="1"/>
</dbReference>
<dbReference type="CDD" id="cd04301">
    <property type="entry name" value="NAT_SF"/>
    <property type="match status" value="1"/>
</dbReference>
<dbReference type="Gene3D" id="3.40.630.90">
    <property type="match status" value="1"/>
</dbReference>
<proteinExistence type="predicted"/>
<evidence type="ECO:0000313" key="3">
    <source>
        <dbReference type="Proteomes" id="UP000183613"/>
    </source>
</evidence>
<dbReference type="PANTHER" id="PTHR47237:SF2">
    <property type="entry name" value="BLL4206 PROTEIN"/>
    <property type="match status" value="1"/>
</dbReference>
<name>A0A0J6GFE1_PSEDM</name>
<dbReference type="InterPro" id="IPR016181">
    <property type="entry name" value="Acyl_CoA_acyltransferase"/>
</dbReference>
<accession>A0A0J6GFE1</accession>
<dbReference type="Proteomes" id="UP000183613">
    <property type="component" value="Unassembled WGS sequence"/>
</dbReference>
<dbReference type="PATRIC" id="fig|882211.3.peg.101"/>
<dbReference type="InterPro" id="IPR052729">
    <property type="entry name" value="Acyl/Acetyltrans_Enzymes"/>
</dbReference>
<sequence length="285" mass="30237">MSAQHPIACIYRPMTPADLPAAHELSMRLKWPHRLEDWALMQRSFKGFVALEGEQLIGTSFACPQGAFATIGLVIVDPDYQGQGIGRALMELTLSACAASTPILNATVAGALLYTTQGFVEFGTVEQRQGLAGAVALEPLAPDEECRTLGAADFPRQIALANAGSGMDRHAILSHLQDTVVHSAGIVRDGQLQAFALLRTAGRGHCIGPVIAQNPEQAKHLIAALLARIPGQFVRIDVSVDSGLCEWLGLAGLECVISVTQMALGTPPQPRGDVRQFALISQAMG</sequence>
<comment type="caution">
    <text evidence="2">The sequence shown here is derived from an EMBL/GenBank/DDBJ whole genome shotgun (WGS) entry which is preliminary data.</text>
</comment>
<dbReference type="SUPFAM" id="SSF55729">
    <property type="entry name" value="Acyl-CoA N-acyltransferases (Nat)"/>
    <property type="match status" value="1"/>
</dbReference>
<dbReference type="Gene3D" id="3.40.630.30">
    <property type="match status" value="1"/>
</dbReference>
<dbReference type="EMBL" id="FNUD01000002">
    <property type="protein sequence ID" value="SEE93991.1"/>
    <property type="molecule type" value="Genomic_DNA"/>
</dbReference>
<keyword evidence="3" id="KW-1185">Reference proteome</keyword>
<dbReference type="GO" id="GO:0016747">
    <property type="term" value="F:acyltransferase activity, transferring groups other than amino-acyl groups"/>
    <property type="evidence" value="ECO:0007669"/>
    <property type="project" value="InterPro"/>
</dbReference>
<dbReference type="RefSeq" id="WP_048358086.1">
    <property type="nucleotide sequence ID" value="NZ_FNUD01000002.1"/>
</dbReference>
<dbReference type="InterPro" id="IPR041496">
    <property type="entry name" value="YitH/HolE_GNAT"/>
</dbReference>
<dbReference type="PROSITE" id="PS51186">
    <property type="entry name" value="GNAT"/>
    <property type="match status" value="1"/>
</dbReference>
<dbReference type="InterPro" id="IPR000182">
    <property type="entry name" value="GNAT_dom"/>
</dbReference>
<feature type="domain" description="N-acetyltransferase" evidence="1">
    <location>
        <begin position="9"/>
        <end position="142"/>
    </location>
</feature>
<gene>
    <name evidence="2" type="ORF">SAMN04489800_2974</name>
</gene>